<name>B8KTM1_9GAMM</name>
<gene>
    <name evidence="2" type="ORF">NOR51B_1575</name>
</gene>
<sequence>MNEFISVIRNRDLTDRVVFNAVWFQTLWFACVLGRDVWLPLALLLVALHLLLVKSTVRELRRLAPVILIGVTVDTALSVSGVFDFGDGVVLPLWLMLVWFAFATTLSRSLAYLGKHLWLAAVAGAAAVPFNYWVGSQAGAVALPLGTATTLWILVPVWAALLPLLFWISRRSALTGDYL</sequence>
<evidence type="ECO:0000313" key="2">
    <source>
        <dbReference type="EMBL" id="EED35629.1"/>
    </source>
</evidence>
<keyword evidence="1" id="KW-1133">Transmembrane helix</keyword>
<feature type="transmembrane region" description="Helical" evidence="1">
    <location>
        <begin position="89"/>
        <end position="110"/>
    </location>
</feature>
<keyword evidence="1" id="KW-0812">Transmembrane</keyword>
<feature type="transmembrane region" description="Helical" evidence="1">
    <location>
        <begin position="117"/>
        <end position="135"/>
    </location>
</feature>
<dbReference type="EMBL" id="DS999411">
    <property type="protein sequence ID" value="EED35629.1"/>
    <property type="molecule type" value="Genomic_DNA"/>
</dbReference>
<accession>B8KTM1</accession>
<dbReference type="RefSeq" id="WP_009020375.1">
    <property type="nucleotide sequence ID" value="NZ_DS999411.1"/>
</dbReference>
<keyword evidence="3" id="KW-1185">Reference proteome</keyword>
<dbReference type="STRING" id="565045.NOR51B_1575"/>
<dbReference type="HOGENOM" id="CLU_110723_2_0_6"/>
<dbReference type="Proteomes" id="UP000004699">
    <property type="component" value="Unassembled WGS sequence"/>
</dbReference>
<dbReference type="InterPro" id="IPR021306">
    <property type="entry name" value="DUF2878"/>
</dbReference>
<proteinExistence type="predicted"/>
<protein>
    <recommendedName>
        <fullName evidence="4">DUF2878 domain-containing protein</fullName>
    </recommendedName>
</protein>
<organism evidence="2 3">
    <name type="scientific">Luminiphilus syltensis NOR5-1B</name>
    <dbReference type="NCBI Taxonomy" id="565045"/>
    <lineage>
        <taxon>Bacteria</taxon>
        <taxon>Pseudomonadati</taxon>
        <taxon>Pseudomonadota</taxon>
        <taxon>Gammaproteobacteria</taxon>
        <taxon>Cellvibrionales</taxon>
        <taxon>Halieaceae</taxon>
        <taxon>Luminiphilus</taxon>
    </lineage>
</organism>
<evidence type="ECO:0000313" key="3">
    <source>
        <dbReference type="Proteomes" id="UP000004699"/>
    </source>
</evidence>
<dbReference type="eggNOG" id="ENOG5032ZK4">
    <property type="taxonomic scope" value="Bacteria"/>
</dbReference>
<dbReference type="Pfam" id="PF11086">
    <property type="entry name" value="DUF2878"/>
    <property type="match status" value="1"/>
</dbReference>
<evidence type="ECO:0000256" key="1">
    <source>
        <dbReference type="SAM" id="Phobius"/>
    </source>
</evidence>
<feature type="transmembrane region" description="Helical" evidence="1">
    <location>
        <begin position="27"/>
        <end position="51"/>
    </location>
</feature>
<reference evidence="3" key="1">
    <citation type="journal article" date="2013" name="BMC Microbiol.">
        <title>Taxonomy and evolution of bacteriochlorophyll a-containing members of the OM60/NOR5 clade of marine gammaproteobacteria: description of Luminiphilus syltensis gen. nov., sp. nov., reclassification of Haliea rubra as Pseudohaliea rubra gen. nov., comb. nov., and emendation of Chromatocurvus halotolerans.</title>
        <authorList>
            <person name="Spring S."/>
            <person name="Riedel T."/>
            <person name="Sproer C."/>
            <person name="Yan S."/>
            <person name="Harder J."/>
            <person name="Fuchs B.M."/>
        </authorList>
    </citation>
    <scope>NUCLEOTIDE SEQUENCE [LARGE SCALE GENOMIC DNA]</scope>
    <source>
        <strain evidence="3">NOR51-B</strain>
    </source>
</reference>
<feature type="transmembrane region" description="Helical" evidence="1">
    <location>
        <begin position="141"/>
        <end position="168"/>
    </location>
</feature>
<keyword evidence="1" id="KW-0472">Membrane</keyword>
<dbReference type="AlphaFoldDB" id="B8KTM1"/>
<evidence type="ECO:0008006" key="4">
    <source>
        <dbReference type="Google" id="ProtNLM"/>
    </source>
</evidence>